<reference evidence="1 2" key="1">
    <citation type="submission" date="2016-07" db="EMBL/GenBank/DDBJ databases">
        <title>Multi-omics approach to identify versatile polysaccharide utilization systems of a marine flavobacterium Gramella flava.</title>
        <authorList>
            <person name="Tang K."/>
        </authorList>
    </citation>
    <scope>NUCLEOTIDE SEQUENCE [LARGE SCALE GENOMIC DNA]</scope>
    <source>
        <strain evidence="1 2">JLT2011</strain>
    </source>
</reference>
<dbReference type="EMBL" id="CP016359">
    <property type="protein sequence ID" value="APU69618.1"/>
    <property type="molecule type" value="Genomic_DNA"/>
</dbReference>
<dbReference type="Proteomes" id="UP000186230">
    <property type="component" value="Chromosome"/>
</dbReference>
<name>A0A1L7I7M9_9FLAO</name>
<proteinExistence type="predicted"/>
<evidence type="ECO:0000313" key="1">
    <source>
        <dbReference type="EMBL" id="APU69618.1"/>
    </source>
</evidence>
<organism evidence="1 2">
    <name type="scientific">Christiangramia flava JLT2011</name>
    <dbReference type="NCBI Taxonomy" id="1229726"/>
    <lineage>
        <taxon>Bacteria</taxon>
        <taxon>Pseudomonadati</taxon>
        <taxon>Bacteroidota</taxon>
        <taxon>Flavobacteriia</taxon>
        <taxon>Flavobacteriales</taxon>
        <taxon>Flavobacteriaceae</taxon>
        <taxon>Christiangramia</taxon>
    </lineage>
</organism>
<evidence type="ECO:0000313" key="2">
    <source>
        <dbReference type="Proteomes" id="UP000186230"/>
    </source>
</evidence>
<dbReference type="KEGG" id="gfl:GRFL_2894"/>
<gene>
    <name evidence="1" type="ORF">GRFL_2894</name>
</gene>
<sequence length="39" mass="4684">MYCECELIFRLRKKGFTELSKSRTESFYKTAIVDFLSEN</sequence>
<keyword evidence="2" id="KW-1185">Reference proteome</keyword>
<dbReference type="AlphaFoldDB" id="A0A1L7I7M9"/>
<accession>A0A1L7I7M9</accession>
<protein>
    <submittedName>
        <fullName evidence="1">Uncharacterized protein</fullName>
    </submittedName>
</protein>
<dbReference type="STRING" id="1229726.GRFL_2894"/>